<dbReference type="SUPFAM" id="SSF47986">
    <property type="entry name" value="DEATH domain"/>
    <property type="match status" value="1"/>
</dbReference>
<dbReference type="PROSITE" id="PS50017">
    <property type="entry name" value="DEATH_DOMAIN"/>
    <property type="match status" value="1"/>
</dbReference>
<feature type="region of interest" description="Disordered" evidence="6">
    <location>
        <begin position="141"/>
        <end position="167"/>
    </location>
</feature>
<dbReference type="GO" id="GO:0007165">
    <property type="term" value="P:signal transduction"/>
    <property type="evidence" value="ECO:0007669"/>
    <property type="project" value="InterPro"/>
</dbReference>
<evidence type="ECO:0000259" key="7">
    <source>
        <dbReference type="PROSITE" id="PS50011"/>
    </source>
</evidence>
<keyword evidence="10" id="KW-1185">Reference proteome</keyword>
<dbReference type="SMART" id="SM00005">
    <property type="entry name" value="DEATH"/>
    <property type="match status" value="1"/>
</dbReference>
<dbReference type="EC" id="2.7.11.1" evidence="9"/>
<dbReference type="PANTHER" id="PTHR27001:SF931">
    <property type="entry name" value="OS11G0664100 PROTEIN"/>
    <property type="match status" value="1"/>
</dbReference>
<dbReference type="InterPro" id="IPR000488">
    <property type="entry name" value="Death_dom"/>
</dbReference>
<reference evidence="9" key="1">
    <citation type="submission" date="2021-03" db="EMBL/GenBank/DDBJ databases">
        <authorList>
            <person name="Bekaert M."/>
        </authorList>
    </citation>
    <scope>NUCLEOTIDE SEQUENCE</scope>
</reference>
<dbReference type="PROSITE" id="PS00107">
    <property type="entry name" value="PROTEIN_KINASE_ATP"/>
    <property type="match status" value="1"/>
</dbReference>
<evidence type="ECO:0000256" key="4">
    <source>
        <dbReference type="PROSITE-ProRule" id="PRU10141"/>
    </source>
</evidence>
<keyword evidence="5" id="KW-0175">Coiled coil</keyword>
<dbReference type="InterPro" id="IPR008271">
    <property type="entry name" value="Ser/Thr_kinase_AS"/>
</dbReference>
<evidence type="ECO:0000313" key="10">
    <source>
        <dbReference type="Proteomes" id="UP000683360"/>
    </source>
</evidence>
<keyword evidence="3 4" id="KW-0067">ATP-binding</keyword>
<keyword evidence="1" id="KW-0418">Kinase</keyword>
<dbReference type="AlphaFoldDB" id="A0A8S3U9D9"/>
<sequence length="1007" mass="114554">MAATVFPKLKDRMHEKQNRYIYHLPYSITRQIAQNLDIDNAWQHLAAEIGYTHQQVRIFEMEQKRPGVSPTQQMLTDWQAKNPTAQDLHDKLHKINRRREMQILEAWFTSESGDTQSFFSPKKVNSNDDRTASQIQAALDNFDSKSLKPPGKGQNRKTSPPKVEDVNVNLNRCDTFKDKMEMGSKHLDGGLISKPSMKKQMSKEVESEDKTIMHEVGVSGPGKSMDNMASNTALRQRLQNNKSSSGTKKSKDIDDGSSSYHKSKDNDVDYSIALNGIHGFSYKEIVQATNGFSDEYLIGQGAYGKVFHAVLKNTKCAVKKLFSREDVNGNIEQQVKRELATLSKYRHNNIVLLYGYMIDQPDVSMADVCLVYQLMPNGSLEDRIACKNNTPALTWKQRLGILRGAACGLQFLHTLTDTPLIHGDIKRYLRGAACGLQFLHTLTDTPLIHGDIKSGNILLDSNFEAKISDLGMAQHATTGSETGLLTHITKKQADTKQYQTRAYLPPEAQRGSKMSVKGDTYSYGVVIYEVCTGEKSYDERREGSDNKFLVEYIIEMVGDNEKKFYNMCDPNDKSIPQDLYNSVFKLAQACTSKLKKGRPEMKMAFTDLEKLEEDFMNSFNRRNGVYDSVSTIEQTTMQYSNVVDASSHGGCVIIDPSSFNPHLASMLSQIPPGQPIPEPFLLQMGYDHRVPGTVATELQVQQKLAEIKKYEEEFNGTKEMVVVEENAEVIQIEENTYENSDEVANIEENNANETTESSLECENEESLQQLDDHQPECEEELDLEQERMDREERRSENLKLVSEEDPVVKEKFTKSRDDFFARFQQQLMFATQYSDESVCENEEEDDDEDNTLVNNDDVQSQNTAYIYNDQNEEQYDSNQLFSQMDDNVEAPIQNMETNRNYDQGDKLDAHRQKCDNYQSIAREMSDENGKVVGELIERDQRPFEGDICEDESENSLINDFGTALSIETDGDVNVNLNVITNQLSQKNNFTWQQLQRRPEASEGECYV</sequence>
<dbReference type="InterPro" id="IPR001245">
    <property type="entry name" value="Ser-Thr/Tyr_kinase_cat_dom"/>
</dbReference>
<dbReference type="InterPro" id="IPR017441">
    <property type="entry name" value="Protein_kinase_ATP_BS"/>
</dbReference>
<feature type="binding site" evidence="4">
    <location>
        <position position="320"/>
    </location>
    <ligand>
        <name>ATP</name>
        <dbReference type="ChEBI" id="CHEBI:30616"/>
    </ligand>
</feature>
<dbReference type="SMART" id="SM00220">
    <property type="entry name" value="S_TKc"/>
    <property type="match status" value="1"/>
</dbReference>
<proteinExistence type="predicted"/>
<dbReference type="Pfam" id="PF00531">
    <property type="entry name" value="Death"/>
    <property type="match status" value="1"/>
</dbReference>
<dbReference type="PROSITE" id="PS00108">
    <property type="entry name" value="PROTEIN_KINASE_ST"/>
    <property type="match status" value="1"/>
</dbReference>
<dbReference type="InterPro" id="IPR011029">
    <property type="entry name" value="DEATH-like_dom_sf"/>
</dbReference>
<dbReference type="PROSITE" id="PS50011">
    <property type="entry name" value="PROTEIN_KINASE_DOM"/>
    <property type="match status" value="1"/>
</dbReference>
<dbReference type="GO" id="GO:0005524">
    <property type="term" value="F:ATP binding"/>
    <property type="evidence" value="ECO:0007669"/>
    <property type="project" value="UniProtKB-UniRule"/>
</dbReference>
<dbReference type="Proteomes" id="UP000683360">
    <property type="component" value="Unassembled WGS sequence"/>
</dbReference>
<evidence type="ECO:0000313" key="9">
    <source>
        <dbReference type="EMBL" id="CAG2240543.1"/>
    </source>
</evidence>
<feature type="coiled-coil region" evidence="5">
    <location>
        <begin position="774"/>
        <end position="801"/>
    </location>
</feature>
<evidence type="ECO:0000259" key="8">
    <source>
        <dbReference type="PROSITE" id="PS50017"/>
    </source>
</evidence>
<dbReference type="GO" id="GO:0004674">
    <property type="term" value="F:protein serine/threonine kinase activity"/>
    <property type="evidence" value="ECO:0007669"/>
    <property type="project" value="UniProtKB-EC"/>
</dbReference>
<dbReference type="OrthoDB" id="4062651at2759"/>
<gene>
    <name evidence="9" type="ORF">MEDL_52805</name>
</gene>
<feature type="region of interest" description="Disordered" evidence="6">
    <location>
        <begin position="751"/>
        <end position="774"/>
    </location>
</feature>
<feature type="region of interest" description="Disordered" evidence="6">
    <location>
        <begin position="238"/>
        <end position="261"/>
    </location>
</feature>
<dbReference type="Gene3D" id="3.30.200.20">
    <property type="entry name" value="Phosphorylase Kinase, domain 1"/>
    <property type="match status" value="1"/>
</dbReference>
<evidence type="ECO:0000256" key="6">
    <source>
        <dbReference type="SAM" id="MobiDB-lite"/>
    </source>
</evidence>
<accession>A0A8S3U9D9</accession>
<evidence type="ECO:0000256" key="5">
    <source>
        <dbReference type="SAM" id="Coils"/>
    </source>
</evidence>
<dbReference type="Gene3D" id="1.10.510.10">
    <property type="entry name" value="Transferase(Phosphotransferase) domain 1"/>
    <property type="match status" value="2"/>
</dbReference>
<protein>
    <submittedName>
        <fullName evidence="9">IRAK1</fullName>
        <ecNumber evidence="9">2.7.11.1</ecNumber>
    </submittedName>
</protein>
<evidence type="ECO:0000256" key="1">
    <source>
        <dbReference type="ARBA" id="ARBA00022527"/>
    </source>
</evidence>
<dbReference type="Pfam" id="PF07714">
    <property type="entry name" value="PK_Tyr_Ser-Thr"/>
    <property type="match status" value="1"/>
</dbReference>
<evidence type="ECO:0000256" key="3">
    <source>
        <dbReference type="ARBA" id="ARBA00022840"/>
    </source>
</evidence>
<dbReference type="SUPFAM" id="SSF56112">
    <property type="entry name" value="Protein kinase-like (PK-like)"/>
    <property type="match status" value="2"/>
</dbReference>
<comment type="caution">
    <text evidence="9">The sequence shown here is derived from an EMBL/GenBank/DDBJ whole genome shotgun (WGS) entry which is preliminary data.</text>
</comment>
<dbReference type="Gene3D" id="1.10.533.10">
    <property type="entry name" value="Death Domain, Fas"/>
    <property type="match status" value="1"/>
</dbReference>
<name>A0A8S3U9D9_MYTED</name>
<keyword evidence="2 4" id="KW-0547">Nucleotide-binding</keyword>
<evidence type="ECO:0000256" key="2">
    <source>
        <dbReference type="ARBA" id="ARBA00022741"/>
    </source>
</evidence>
<feature type="region of interest" description="Disordered" evidence="6">
    <location>
        <begin position="185"/>
        <end position="208"/>
    </location>
</feature>
<keyword evidence="1" id="KW-0723">Serine/threonine-protein kinase</keyword>
<dbReference type="GO" id="GO:0045087">
    <property type="term" value="P:innate immune response"/>
    <property type="evidence" value="ECO:0007669"/>
    <property type="project" value="UniProtKB-ARBA"/>
</dbReference>
<keyword evidence="9" id="KW-0808">Transferase</keyword>
<feature type="domain" description="Death" evidence="8">
    <location>
        <begin position="42"/>
        <end position="108"/>
    </location>
</feature>
<dbReference type="GO" id="GO:0005886">
    <property type="term" value="C:plasma membrane"/>
    <property type="evidence" value="ECO:0007669"/>
    <property type="project" value="TreeGrafter"/>
</dbReference>
<dbReference type="PANTHER" id="PTHR27001">
    <property type="entry name" value="OS01G0253100 PROTEIN"/>
    <property type="match status" value="1"/>
</dbReference>
<feature type="domain" description="Protein kinase" evidence="7">
    <location>
        <begin position="292"/>
        <end position="616"/>
    </location>
</feature>
<dbReference type="InterPro" id="IPR011009">
    <property type="entry name" value="Kinase-like_dom_sf"/>
</dbReference>
<dbReference type="EMBL" id="CAJPWZ010002564">
    <property type="protein sequence ID" value="CAG2240543.1"/>
    <property type="molecule type" value="Genomic_DNA"/>
</dbReference>
<feature type="coiled-coil region" evidence="5">
    <location>
        <begin position="693"/>
        <end position="720"/>
    </location>
</feature>
<organism evidence="9 10">
    <name type="scientific">Mytilus edulis</name>
    <name type="common">Blue mussel</name>
    <dbReference type="NCBI Taxonomy" id="6550"/>
    <lineage>
        <taxon>Eukaryota</taxon>
        <taxon>Metazoa</taxon>
        <taxon>Spiralia</taxon>
        <taxon>Lophotrochozoa</taxon>
        <taxon>Mollusca</taxon>
        <taxon>Bivalvia</taxon>
        <taxon>Autobranchia</taxon>
        <taxon>Pteriomorphia</taxon>
        <taxon>Mytilida</taxon>
        <taxon>Mytiloidea</taxon>
        <taxon>Mytilidae</taxon>
        <taxon>Mytilinae</taxon>
        <taxon>Mytilus</taxon>
    </lineage>
</organism>
<dbReference type="InterPro" id="IPR000719">
    <property type="entry name" value="Prot_kinase_dom"/>
</dbReference>